<reference evidence="2 3" key="1">
    <citation type="journal article" date="2019" name="Int. J. Syst. Evol. Microbiol.">
        <title>The Global Catalogue of Microorganisms (GCM) 10K type strain sequencing project: providing services to taxonomists for standard genome sequencing and annotation.</title>
        <authorList>
            <consortium name="The Broad Institute Genomics Platform"/>
            <consortium name="The Broad Institute Genome Sequencing Center for Infectious Disease"/>
            <person name="Wu L."/>
            <person name="Ma J."/>
        </authorList>
    </citation>
    <scope>NUCLEOTIDE SEQUENCE [LARGE SCALE GENOMIC DNA]</scope>
    <source>
        <strain evidence="2 3">CGMCC 1.12124</strain>
    </source>
</reference>
<feature type="region of interest" description="Disordered" evidence="1">
    <location>
        <begin position="47"/>
        <end position="72"/>
    </location>
</feature>
<dbReference type="Proteomes" id="UP001596118">
    <property type="component" value="Unassembled WGS sequence"/>
</dbReference>
<feature type="compositionally biased region" description="Basic and acidic residues" evidence="1">
    <location>
        <begin position="62"/>
        <end position="72"/>
    </location>
</feature>
<evidence type="ECO:0000313" key="3">
    <source>
        <dbReference type="Proteomes" id="UP001596118"/>
    </source>
</evidence>
<dbReference type="RefSeq" id="WP_256410376.1">
    <property type="nucleotide sequence ID" value="NZ_JANHDM010000001.1"/>
</dbReference>
<accession>A0ABD5QZX9</accession>
<dbReference type="EMBL" id="JBHSKY010000006">
    <property type="protein sequence ID" value="MFC5278168.1"/>
    <property type="molecule type" value="Genomic_DNA"/>
</dbReference>
<organism evidence="2 3">
    <name type="scientific">Halorubrum rubrum</name>
    <dbReference type="NCBI Taxonomy" id="1126240"/>
    <lineage>
        <taxon>Archaea</taxon>
        <taxon>Methanobacteriati</taxon>
        <taxon>Methanobacteriota</taxon>
        <taxon>Stenosarchaea group</taxon>
        <taxon>Halobacteria</taxon>
        <taxon>Halobacteriales</taxon>
        <taxon>Haloferacaceae</taxon>
        <taxon>Halorubrum</taxon>
    </lineage>
</organism>
<name>A0ABD5QZX9_9EURY</name>
<protein>
    <submittedName>
        <fullName evidence="2">Uncharacterized protein</fullName>
    </submittedName>
</protein>
<evidence type="ECO:0000256" key="1">
    <source>
        <dbReference type="SAM" id="MobiDB-lite"/>
    </source>
</evidence>
<dbReference type="AlphaFoldDB" id="A0ABD5QZX9"/>
<proteinExistence type="predicted"/>
<comment type="caution">
    <text evidence="2">The sequence shown here is derived from an EMBL/GenBank/DDBJ whole genome shotgun (WGS) entry which is preliminary data.</text>
</comment>
<evidence type="ECO:0000313" key="2">
    <source>
        <dbReference type="EMBL" id="MFC5278168.1"/>
    </source>
</evidence>
<sequence length="209" mass="22991">MDGEETGDDGGEWSDELREEYRNAFVEASKEDVRDLRVVLSDGSLDGSGLVERYPISAGDGQDSRPRTEPEGRIDRELAEYHDVKREQETVLKREEQLIRSLDLLERGFDEVDGSNDADGAVSIREAAYATQLCSQRLTMLRSSVTASVGSRLKNLFGWLKNVISSVSAKLWTLVSSHTSLREWSVTGGAGVSMFGLQGNADLSLTFGP</sequence>
<keyword evidence="3" id="KW-1185">Reference proteome</keyword>
<gene>
    <name evidence="2" type="ORF">ACFPM1_05245</name>
</gene>